<feature type="domain" description="PAS" evidence="2">
    <location>
        <begin position="170"/>
        <end position="213"/>
    </location>
</feature>
<evidence type="ECO:0000259" key="2">
    <source>
        <dbReference type="PROSITE" id="PS50112"/>
    </source>
</evidence>
<keyword evidence="4" id="KW-0548">Nucleotidyltransferase</keyword>
<evidence type="ECO:0000259" key="3">
    <source>
        <dbReference type="PROSITE" id="PS50887"/>
    </source>
</evidence>
<dbReference type="GO" id="GO:0052621">
    <property type="term" value="F:diguanylate cyclase activity"/>
    <property type="evidence" value="ECO:0007669"/>
    <property type="project" value="UniProtKB-EC"/>
</dbReference>
<dbReference type="SMART" id="SM00267">
    <property type="entry name" value="GGDEF"/>
    <property type="match status" value="1"/>
</dbReference>
<dbReference type="InterPro" id="IPR000160">
    <property type="entry name" value="GGDEF_dom"/>
</dbReference>
<organism evidence="4 5">
    <name type="scientific">Azohydromonas lata</name>
    <dbReference type="NCBI Taxonomy" id="45677"/>
    <lineage>
        <taxon>Bacteria</taxon>
        <taxon>Pseudomonadati</taxon>
        <taxon>Pseudomonadota</taxon>
        <taxon>Betaproteobacteria</taxon>
        <taxon>Burkholderiales</taxon>
        <taxon>Sphaerotilaceae</taxon>
        <taxon>Azohydromonas</taxon>
    </lineage>
</organism>
<evidence type="ECO:0000313" key="4">
    <source>
        <dbReference type="EMBL" id="MDZ5459134.1"/>
    </source>
</evidence>
<feature type="region of interest" description="Disordered" evidence="1">
    <location>
        <begin position="1"/>
        <end position="45"/>
    </location>
</feature>
<feature type="domain" description="PAS" evidence="2">
    <location>
        <begin position="51"/>
        <end position="95"/>
    </location>
</feature>
<evidence type="ECO:0000313" key="5">
    <source>
        <dbReference type="Proteomes" id="UP001293718"/>
    </source>
</evidence>
<evidence type="ECO:0000256" key="1">
    <source>
        <dbReference type="SAM" id="MobiDB-lite"/>
    </source>
</evidence>
<dbReference type="InterPro" id="IPR029787">
    <property type="entry name" value="Nucleotide_cyclase"/>
</dbReference>
<sequence>MSKLDRRPVSEPAYGTTRRRPAATAPGRLRRGPRADAAGRLRQSEAALRDSEQRFRQMFEKNRSVKLIIDPATGRIEDANQAACDFYGYTRAQLLALRICDINTLPPAEVSREMAQARAEQRLYFNFRHRLASGEVRDVEVYSGPLSTPQGQRLYSIVHDVTARKESEAELSKFQLFSEHASDAHILLDQNSRIRYANRRACERLGYGREEILQLGIPDIDPNYDHAMVQAHFQCCIERRMPPFETVHRTKGGEEFPVEVSSTALQLRGEWFAFTACRDITERKAAEAQFKFLAHYDALTRLPNRVLLSDRMALTFAQARRSGQQVAVCYLDLDGFKAINDELGHEAGDAVLVEVAQRLQRSVRAGDTLARLGGDEFVLLLQGLDGGPACAALLQRVLEAIAAPLHVAGCERCISASLGFTLFPEDDGEPDALLRHADQAMYRAKQAGKNRFFSFADLALPRR</sequence>
<dbReference type="InterPro" id="IPR000014">
    <property type="entry name" value="PAS"/>
</dbReference>
<gene>
    <name evidence="4" type="ORF">SM757_21380</name>
</gene>
<dbReference type="Pfam" id="PF13426">
    <property type="entry name" value="PAS_9"/>
    <property type="match status" value="2"/>
</dbReference>
<reference evidence="4 5" key="1">
    <citation type="submission" date="2023-11" db="EMBL/GenBank/DDBJ databases">
        <title>Draft genome of Azohydromonas lata strain H1 (DSM1123), a polyhydroxyalkanoate producer.</title>
        <authorList>
            <person name="Traversa D."/>
            <person name="D'Addabbo P."/>
            <person name="Pazzani C."/>
            <person name="Manzari C."/>
            <person name="Chiara M."/>
            <person name="Scrascia M."/>
        </authorList>
    </citation>
    <scope>NUCLEOTIDE SEQUENCE [LARGE SCALE GENOMIC DNA]</scope>
    <source>
        <strain evidence="4 5">H1</strain>
    </source>
</reference>
<dbReference type="NCBIfam" id="TIGR00254">
    <property type="entry name" value="GGDEF"/>
    <property type="match status" value="1"/>
</dbReference>
<feature type="compositionally biased region" description="Low complexity" evidence="1">
    <location>
        <begin position="12"/>
        <end position="27"/>
    </location>
</feature>
<dbReference type="CDD" id="cd01949">
    <property type="entry name" value="GGDEF"/>
    <property type="match status" value="1"/>
</dbReference>
<feature type="domain" description="GGDEF" evidence="3">
    <location>
        <begin position="324"/>
        <end position="457"/>
    </location>
</feature>
<dbReference type="InterPro" id="IPR052155">
    <property type="entry name" value="Biofilm_reg_signaling"/>
</dbReference>
<dbReference type="SUPFAM" id="SSF55073">
    <property type="entry name" value="Nucleotide cyclase"/>
    <property type="match status" value="1"/>
</dbReference>
<dbReference type="InterPro" id="IPR035965">
    <property type="entry name" value="PAS-like_dom_sf"/>
</dbReference>
<protein>
    <submittedName>
        <fullName evidence="4">Diguanylate cyclase</fullName>
        <ecNumber evidence="4">2.7.7.65</ecNumber>
    </submittedName>
</protein>
<dbReference type="Pfam" id="PF00990">
    <property type="entry name" value="GGDEF"/>
    <property type="match status" value="1"/>
</dbReference>
<accession>A0ABU5IJT4</accession>
<dbReference type="PANTHER" id="PTHR44757">
    <property type="entry name" value="DIGUANYLATE CYCLASE DGCP"/>
    <property type="match status" value="1"/>
</dbReference>
<dbReference type="NCBIfam" id="TIGR00229">
    <property type="entry name" value="sensory_box"/>
    <property type="match status" value="2"/>
</dbReference>
<dbReference type="Gene3D" id="3.30.70.270">
    <property type="match status" value="1"/>
</dbReference>
<proteinExistence type="predicted"/>
<dbReference type="RefSeq" id="WP_322466965.1">
    <property type="nucleotide sequence ID" value="NZ_JAXOJX010000039.1"/>
</dbReference>
<dbReference type="EMBL" id="JAXOJX010000039">
    <property type="protein sequence ID" value="MDZ5459134.1"/>
    <property type="molecule type" value="Genomic_DNA"/>
</dbReference>
<dbReference type="EC" id="2.7.7.65" evidence="4"/>
<dbReference type="PROSITE" id="PS50112">
    <property type="entry name" value="PAS"/>
    <property type="match status" value="2"/>
</dbReference>
<dbReference type="SMART" id="SM00091">
    <property type="entry name" value="PAS"/>
    <property type="match status" value="2"/>
</dbReference>
<keyword evidence="4" id="KW-0808">Transferase</keyword>
<dbReference type="CDD" id="cd00130">
    <property type="entry name" value="PAS"/>
    <property type="match status" value="2"/>
</dbReference>
<dbReference type="PANTHER" id="PTHR44757:SF2">
    <property type="entry name" value="BIOFILM ARCHITECTURE MAINTENANCE PROTEIN MBAA"/>
    <property type="match status" value="1"/>
</dbReference>
<feature type="compositionally biased region" description="Basic and acidic residues" evidence="1">
    <location>
        <begin position="33"/>
        <end position="45"/>
    </location>
</feature>
<dbReference type="Proteomes" id="UP001293718">
    <property type="component" value="Unassembled WGS sequence"/>
</dbReference>
<dbReference type="Gene3D" id="3.30.450.20">
    <property type="entry name" value="PAS domain"/>
    <property type="match status" value="2"/>
</dbReference>
<dbReference type="SUPFAM" id="SSF55785">
    <property type="entry name" value="PYP-like sensor domain (PAS domain)"/>
    <property type="match status" value="2"/>
</dbReference>
<keyword evidence="5" id="KW-1185">Reference proteome</keyword>
<dbReference type="PROSITE" id="PS50887">
    <property type="entry name" value="GGDEF"/>
    <property type="match status" value="1"/>
</dbReference>
<dbReference type="InterPro" id="IPR043128">
    <property type="entry name" value="Rev_trsase/Diguanyl_cyclase"/>
</dbReference>
<name>A0ABU5IJT4_9BURK</name>
<comment type="caution">
    <text evidence="4">The sequence shown here is derived from an EMBL/GenBank/DDBJ whole genome shotgun (WGS) entry which is preliminary data.</text>
</comment>